<evidence type="ECO:0000256" key="2">
    <source>
        <dbReference type="PIRSR" id="PIRSR613078-2"/>
    </source>
</evidence>
<accession>A0AAV5RL21</accession>
<dbReference type="Gene3D" id="3.40.50.1240">
    <property type="entry name" value="Phosphoglycerate mutase-like"/>
    <property type="match status" value="1"/>
</dbReference>
<feature type="active site" description="Proton donor/acceptor" evidence="1">
    <location>
        <position position="92"/>
    </location>
</feature>
<dbReference type="SMART" id="SM00855">
    <property type="entry name" value="PGAM"/>
    <property type="match status" value="1"/>
</dbReference>
<evidence type="ECO:0000313" key="4">
    <source>
        <dbReference type="Proteomes" id="UP001362899"/>
    </source>
</evidence>
<dbReference type="CDD" id="cd07067">
    <property type="entry name" value="HP_PGM_like"/>
    <property type="match status" value="1"/>
</dbReference>
<dbReference type="SUPFAM" id="SSF53254">
    <property type="entry name" value="Phosphoglycerate mutase-like"/>
    <property type="match status" value="1"/>
</dbReference>
<feature type="active site" description="Tele-phosphohistidine intermediate" evidence="1">
    <location>
        <position position="11"/>
    </location>
</feature>
<keyword evidence="4" id="KW-1185">Reference proteome</keyword>
<dbReference type="InterPro" id="IPR052765">
    <property type="entry name" value="PGM-Related"/>
</dbReference>
<dbReference type="InterPro" id="IPR013078">
    <property type="entry name" value="His_Pase_superF_clade-1"/>
</dbReference>
<dbReference type="GO" id="GO:0003824">
    <property type="term" value="F:catalytic activity"/>
    <property type="evidence" value="ECO:0007669"/>
    <property type="project" value="InterPro"/>
</dbReference>
<proteinExistence type="predicted"/>
<protein>
    <submittedName>
        <fullName evidence="3">Acid phosphatase</fullName>
    </submittedName>
</protein>
<feature type="binding site" evidence="2">
    <location>
        <begin position="10"/>
        <end position="17"/>
    </location>
    <ligand>
        <name>substrate</name>
    </ligand>
</feature>
<dbReference type="PIRSF" id="PIRSF000709">
    <property type="entry name" value="6PFK_2-Ptase"/>
    <property type="match status" value="1"/>
</dbReference>
<dbReference type="PROSITE" id="PS00175">
    <property type="entry name" value="PG_MUTASE"/>
    <property type="match status" value="1"/>
</dbReference>
<dbReference type="EMBL" id="BTGC01000008">
    <property type="protein sequence ID" value="GMM52244.1"/>
    <property type="molecule type" value="Genomic_DNA"/>
</dbReference>
<evidence type="ECO:0000256" key="1">
    <source>
        <dbReference type="PIRSR" id="PIRSR613078-1"/>
    </source>
</evidence>
<feature type="binding site" evidence="2">
    <location>
        <position position="67"/>
    </location>
    <ligand>
        <name>substrate</name>
    </ligand>
</feature>
<dbReference type="InterPro" id="IPR029033">
    <property type="entry name" value="His_PPase_superfam"/>
</dbReference>
<name>A0AAV5RL21_STABA</name>
<evidence type="ECO:0000313" key="3">
    <source>
        <dbReference type="EMBL" id="GMM52244.1"/>
    </source>
</evidence>
<gene>
    <name evidence="3" type="ORF">DASB73_032070</name>
</gene>
<dbReference type="AlphaFoldDB" id="A0AAV5RL21"/>
<dbReference type="PANTHER" id="PTHR46192">
    <property type="entry name" value="BROAD-RANGE ACID PHOSPHATASE DET1"/>
    <property type="match status" value="1"/>
</dbReference>
<organism evidence="3 4">
    <name type="scientific">Starmerella bacillaris</name>
    <name type="common">Yeast</name>
    <name type="synonym">Candida zemplinina</name>
    <dbReference type="NCBI Taxonomy" id="1247836"/>
    <lineage>
        <taxon>Eukaryota</taxon>
        <taxon>Fungi</taxon>
        <taxon>Dikarya</taxon>
        <taxon>Ascomycota</taxon>
        <taxon>Saccharomycotina</taxon>
        <taxon>Dipodascomycetes</taxon>
        <taxon>Dipodascales</taxon>
        <taxon>Trichomonascaceae</taxon>
        <taxon>Starmerella</taxon>
    </lineage>
</organism>
<dbReference type="Pfam" id="PF00300">
    <property type="entry name" value="His_Phos_1"/>
    <property type="match status" value="1"/>
</dbReference>
<sequence>MKPRLIVIVRHGESEANRNWSVNVAMPNHLVPLTANGREQADQCGTKISELLEAKDRIIVFQSPYERTRQTADGVINAIFRHPNSSTWNLIERNEDPQMREQDFGNFQNEQKMKEVLSERSDYGFFFYRIPNGESPADVYDRCSVFCERLFRKFEVQSPDVVILVSHGIWGRVFLMRYFHWSYEYLEKLCNLPNAEPVVLVLQDDGKYVISTPLECYE</sequence>
<comment type="caution">
    <text evidence="3">The sequence shown here is derived from an EMBL/GenBank/DDBJ whole genome shotgun (WGS) entry which is preliminary data.</text>
</comment>
<reference evidence="3 4" key="1">
    <citation type="journal article" date="2023" name="Elife">
        <title>Identification of key yeast species and microbe-microbe interactions impacting larval growth of Drosophila in the wild.</title>
        <authorList>
            <person name="Mure A."/>
            <person name="Sugiura Y."/>
            <person name="Maeda R."/>
            <person name="Honda K."/>
            <person name="Sakurai N."/>
            <person name="Takahashi Y."/>
            <person name="Watada M."/>
            <person name="Katoh T."/>
            <person name="Gotoh A."/>
            <person name="Gotoh Y."/>
            <person name="Taniguchi I."/>
            <person name="Nakamura K."/>
            <person name="Hayashi T."/>
            <person name="Katayama T."/>
            <person name="Uemura T."/>
            <person name="Hattori Y."/>
        </authorList>
    </citation>
    <scope>NUCLEOTIDE SEQUENCE [LARGE SCALE GENOMIC DNA]</scope>
    <source>
        <strain evidence="3 4">SB-73</strain>
    </source>
</reference>
<dbReference type="InterPro" id="IPR001345">
    <property type="entry name" value="PG/BPGM_mutase_AS"/>
</dbReference>
<dbReference type="Proteomes" id="UP001362899">
    <property type="component" value="Unassembled WGS sequence"/>
</dbReference>